<organism evidence="2 3">
    <name type="scientific">Trueperella bonasi</name>
    <dbReference type="NCBI Taxonomy" id="312286"/>
    <lineage>
        <taxon>Bacteria</taxon>
        <taxon>Bacillati</taxon>
        <taxon>Actinomycetota</taxon>
        <taxon>Actinomycetes</taxon>
        <taxon>Actinomycetales</taxon>
        <taxon>Actinomycetaceae</taxon>
        <taxon>Trueperella</taxon>
    </lineage>
</organism>
<dbReference type="PANTHER" id="PTHR11014:SF63">
    <property type="entry name" value="METALLOPEPTIDASE, PUTATIVE (AFU_ORTHOLOGUE AFUA_6G09600)-RELATED"/>
    <property type="match status" value="1"/>
</dbReference>
<proteinExistence type="predicted"/>
<sequence>MSLVDLKGNIEAFKDWQEALYIHLHQTPELSMQETETLKRITQELEDIGYEPVQVGGGVVGVLKNGEGPTILYRADFDGLPVKEDTGYEYASTAKQVDRSGVEQDVMHACGHDMHTATALGAAKILADNKDAWSGTYLALFQPGEETAEGAQSMVDDGLLDKIPTPDVAIGSHVLTAPVSGKVGTTAGPVLSTAASMKITIHGKGSHGSMPHLGIDPVVIASSVVMRLQSVVAREISPFDFGVLTVGAFQSGSKANIIPASAELLLNIRAYKDEVRDHIIDAIKRITIAECEAAGTEREPEFELFDRFPSTINDEEVNARITESMKKYLGEDRVVQLDPVTASEDFSNVPRAFGIPYAYYGVGGFLEGQPTYPNHNPKFLPALQPTLTTGTEAAAAAALAYLGKENQ</sequence>
<dbReference type="InterPro" id="IPR011650">
    <property type="entry name" value="Peptidase_M20_dimer"/>
</dbReference>
<dbReference type="SUPFAM" id="SSF53187">
    <property type="entry name" value="Zn-dependent exopeptidases"/>
    <property type="match status" value="1"/>
</dbReference>
<evidence type="ECO:0000313" key="2">
    <source>
        <dbReference type="EMBL" id="MDP9806152.1"/>
    </source>
</evidence>
<feature type="domain" description="Peptidase M20 dimerisation" evidence="1">
    <location>
        <begin position="194"/>
        <end position="287"/>
    </location>
</feature>
<protein>
    <submittedName>
        <fullName evidence="2">Hippurate hydrolase</fullName>
        <ecNumber evidence="2">3.5.1.32</ecNumber>
    </submittedName>
</protein>
<dbReference type="InterPro" id="IPR017439">
    <property type="entry name" value="Amidohydrolase"/>
</dbReference>
<dbReference type="RefSeq" id="WP_307682388.1">
    <property type="nucleotide sequence ID" value="NZ_JAUSQX010000001.1"/>
</dbReference>
<name>A0ABT9NFJ8_9ACTO</name>
<dbReference type="NCBIfam" id="TIGR01891">
    <property type="entry name" value="amidohydrolases"/>
    <property type="match status" value="1"/>
</dbReference>
<dbReference type="Gene3D" id="3.40.630.10">
    <property type="entry name" value="Zn peptidases"/>
    <property type="match status" value="1"/>
</dbReference>
<keyword evidence="3" id="KW-1185">Reference proteome</keyword>
<dbReference type="PIRSF" id="PIRSF005962">
    <property type="entry name" value="Pept_M20D_amidohydro"/>
    <property type="match status" value="1"/>
</dbReference>
<dbReference type="Gene3D" id="3.30.70.360">
    <property type="match status" value="1"/>
</dbReference>
<comment type="caution">
    <text evidence="2">The sequence shown here is derived from an EMBL/GenBank/DDBJ whole genome shotgun (WGS) entry which is preliminary data.</text>
</comment>
<evidence type="ECO:0000313" key="3">
    <source>
        <dbReference type="Proteomes" id="UP001243212"/>
    </source>
</evidence>
<keyword evidence="2" id="KW-0378">Hydrolase</keyword>
<dbReference type="Proteomes" id="UP001243212">
    <property type="component" value="Unassembled WGS sequence"/>
</dbReference>
<dbReference type="PANTHER" id="PTHR11014">
    <property type="entry name" value="PEPTIDASE M20 FAMILY MEMBER"/>
    <property type="match status" value="1"/>
</dbReference>
<dbReference type="EMBL" id="JAUSQX010000001">
    <property type="protein sequence ID" value="MDP9806152.1"/>
    <property type="molecule type" value="Genomic_DNA"/>
</dbReference>
<gene>
    <name evidence="2" type="ORF">J2S70_000734</name>
</gene>
<reference evidence="2 3" key="1">
    <citation type="submission" date="2023-07" db="EMBL/GenBank/DDBJ databases">
        <title>Sequencing the genomes of 1000 actinobacteria strains.</title>
        <authorList>
            <person name="Klenk H.-P."/>
        </authorList>
    </citation>
    <scope>NUCLEOTIDE SEQUENCE [LARGE SCALE GENOMIC DNA]</scope>
    <source>
        <strain evidence="2 3">DSM 17163</strain>
    </source>
</reference>
<dbReference type="InterPro" id="IPR002933">
    <property type="entry name" value="Peptidase_M20"/>
</dbReference>
<evidence type="ECO:0000259" key="1">
    <source>
        <dbReference type="Pfam" id="PF07687"/>
    </source>
</evidence>
<dbReference type="EC" id="3.5.1.32" evidence="2"/>
<dbReference type="InterPro" id="IPR036264">
    <property type="entry name" value="Bact_exopeptidase_dim_dom"/>
</dbReference>
<accession>A0ABT9NFJ8</accession>
<dbReference type="Pfam" id="PF01546">
    <property type="entry name" value="Peptidase_M20"/>
    <property type="match status" value="1"/>
</dbReference>
<dbReference type="Pfam" id="PF07687">
    <property type="entry name" value="M20_dimer"/>
    <property type="match status" value="1"/>
</dbReference>
<dbReference type="SUPFAM" id="SSF55031">
    <property type="entry name" value="Bacterial exopeptidase dimerisation domain"/>
    <property type="match status" value="1"/>
</dbReference>
<dbReference type="GO" id="GO:0047980">
    <property type="term" value="F:hippurate hydrolase activity"/>
    <property type="evidence" value="ECO:0007669"/>
    <property type="project" value="UniProtKB-EC"/>
</dbReference>